<evidence type="ECO:0000313" key="6">
    <source>
        <dbReference type="Proteomes" id="UP000033038"/>
    </source>
</evidence>
<dbReference type="PANTHER" id="PTHR35004:SF6">
    <property type="entry name" value="TRANSPOSASE"/>
    <property type="match status" value="1"/>
</dbReference>
<dbReference type="GO" id="GO:0003677">
    <property type="term" value="F:DNA binding"/>
    <property type="evidence" value="ECO:0007669"/>
    <property type="project" value="UniProtKB-KW"/>
</dbReference>
<accession>A0A0E3QL13</accession>
<dbReference type="HOGENOM" id="CLU_020626_7_1_2"/>
<dbReference type="InterPro" id="IPR017894">
    <property type="entry name" value="HTH_IS21_transposase_type"/>
</dbReference>
<dbReference type="GO" id="GO:0032196">
    <property type="term" value="P:transposition"/>
    <property type="evidence" value="ECO:0007669"/>
    <property type="project" value="UniProtKB-KW"/>
</dbReference>
<dbReference type="EMBL" id="CP009526">
    <property type="protein sequence ID" value="AKB51639.1"/>
    <property type="molecule type" value="Genomic_DNA"/>
</dbReference>
<feature type="domain" description="HTH IS21-type" evidence="4">
    <location>
        <begin position="5"/>
        <end position="67"/>
    </location>
</feature>
<dbReference type="PATRIC" id="fig|1434109.4.peg.3077"/>
<evidence type="ECO:0000256" key="1">
    <source>
        <dbReference type="ARBA" id="ARBA00022578"/>
    </source>
</evidence>
<evidence type="ECO:0000256" key="3">
    <source>
        <dbReference type="ARBA" id="ARBA00023172"/>
    </source>
</evidence>
<keyword evidence="3" id="KW-0233">DNA recombination</keyword>
<organism evidence="5 6">
    <name type="scientific">Methanosarcina barkeri str. Wiesmoor</name>
    <dbReference type="NCBI Taxonomy" id="1434109"/>
    <lineage>
        <taxon>Archaea</taxon>
        <taxon>Methanobacteriati</taxon>
        <taxon>Methanobacteriota</taxon>
        <taxon>Stenosarchaea group</taxon>
        <taxon>Methanomicrobia</taxon>
        <taxon>Methanosarcinales</taxon>
        <taxon>Methanosarcinaceae</taxon>
        <taxon>Methanosarcina</taxon>
    </lineage>
</organism>
<reference evidence="5 6" key="1">
    <citation type="submission" date="2014-07" db="EMBL/GenBank/DDBJ databases">
        <title>Methanogenic archaea and the global carbon cycle.</title>
        <authorList>
            <person name="Henriksen J.R."/>
            <person name="Luke J."/>
            <person name="Reinhart S."/>
            <person name="Benedict M.N."/>
            <person name="Youngblut N.D."/>
            <person name="Metcalf M.E."/>
            <person name="Whitaker R.J."/>
            <person name="Metcalf W.W."/>
        </authorList>
    </citation>
    <scope>NUCLEOTIDE SEQUENCE [LARGE SCALE GENOMIC DNA]</scope>
    <source>
        <strain evidence="5 6">Wiesmoor</strain>
    </source>
</reference>
<dbReference type="SUPFAM" id="SSF109709">
    <property type="entry name" value="KorB DNA-binding domain-like"/>
    <property type="match status" value="1"/>
</dbReference>
<dbReference type="PANTHER" id="PTHR35004">
    <property type="entry name" value="TRANSPOSASE RV3428C-RELATED"/>
    <property type="match status" value="1"/>
</dbReference>
<evidence type="ECO:0000256" key="2">
    <source>
        <dbReference type="ARBA" id="ARBA00023125"/>
    </source>
</evidence>
<dbReference type="PROSITE" id="PS50531">
    <property type="entry name" value="HTH_IS21"/>
    <property type="match status" value="1"/>
</dbReference>
<dbReference type="GO" id="GO:0006310">
    <property type="term" value="P:DNA recombination"/>
    <property type="evidence" value="ECO:0007669"/>
    <property type="project" value="UniProtKB-KW"/>
</dbReference>
<keyword evidence="2" id="KW-0238">DNA-binding</keyword>
<evidence type="ECO:0000313" key="5">
    <source>
        <dbReference type="EMBL" id="AKB51639.1"/>
    </source>
</evidence>
<keyword evidence="1" id="KW-0815">Transposition</keyword>
<proteinExistence type="predicted"/>
<evidence type="ECO:0000259" key="4">
    <source>
        <dbReference type="PROSITE" id="PS50531"/>
    </source>
</evidence>
<dbReference type="KEGG" id="mbw:MSBRW_2386"/>
<dbReference type="Proteomes" id="UP000033038">
    <property type="component" value="Chromosome"/>
</dbReference>
<name>A0A0E3QL13_METBA</name>
<gene>
    <name evidence="5" type="ORF">MSBRW_2386</name>
</gene>
<sequence>MLKKEEWLLIQVLHSKSFCISEIARQTDHDRKTVRKYLNLKTPPEPYKRPTRPSKLDPYKPYILKRINKGPCASACLHREIQNMGFDGGETTVKDFVKKSKSDENP</sequence>
<dbReference type="AlphaFoldDB" id="A0A0E3QL13"/>
<protein>
    <submittedName>
        <fullName evidence="5">Mobile element protein</fullName>
    </submittedName>
</protein>